<dbReference type="Proteomes" id="UP001221898">
    <property type="component" value="Unassembled WGS sequence"/>
</dbReference>
<gene>
    <name evidence="2" type="ORF">AAFF_G00087590</name>
</gene>
<keyword evidence="3" id="KW-1185">Reference proteome</keyword>
<dbReference type="AlphaFoldDB" id="A0AAD7WCF2"/>
<evidence type="ECO:0000256" key="1">
    <source>
        <dbReference type="SAM" id="MobiDB-lite"/>
    </source>
</evidence>
<accession>A0AAD7WCF2</accession>
<name>A0AAD7WCF2_9TELE</name>
<organism evidence="2 3">
    <name type="scientific">Aldrovandia affinis</name>
    <dbReference type="NCBI Taxonomy" id="143900"/>
    <lineage>
        <taxon>Eukaryota</taxon>
        <taxon>Metazoa</taxon>
        <taxon>Chordata</taxon>
        <taxon>Craniata</taxon>
        <taxon>Vertebrata</taxon>
        <taxon>Euteleostomi</taxon>
        <taxon>Actinopterygii</taxon>
        <taxon>Neopterygii</taxon>
        <taxon>Teleostei</taxon>
        <taxon>Notacanthiformes</taxon>
        <taxon>Halosauridae</taxon>
        <taxon>Aldrovandia</taxon>
    </lineage>
</organism>
<proteinExistence type="predicted"/>
<dbReference type="EMBL" id="JAINUG010000155">
    <property type="protein sequence ID" value="KAJ8391618.1"/>
    <property type="molecule type" value="Genomic_DNA"/>
</dbReference>
<evidence type="ECO:0000313" key="2">
    <source>
        <dbReference type="EMBL" id="KAJ8391618.1"/>
    </source>
</evidence>
<feature type="compositionally biased region" description="Basic and acidic residues" evidence="1">
    <location>
        <begin position="32"/>
        <end position="43"/>
    </location>
</feature>
<sequence length="111" mass="11742">MCTPAAGSIIAPLISQDKHESAGGGSAHSRAGVREIKQNKVNERGWAVEGRPRTARKSQRSGHGGDDVCVRLPLSLKGTERSARTGTMTSGLRSLSSRDSYVTWPDGDPAV</sequence>
<comment type="caution">
    <text evidence="2">The sequence shown here is derived from an EMBL/GenBank/DDBJ whole genome shotgun (WGS) entry which is preliminary data.</text>
</comment>
<feature type="region of interest" description="Disordered" evidence="1">
    <location>
        <begin position="1"/>
        <end position="111"/>
    </location>
</feature>
<reference evidence="2" key="1">
    <citation type="journal article" date="2023" name="Science">
        <title>Genome structures resolve the early diversification of teleost fishes.</title>
        <authorList>
            <person name="Parey E."/>
            <person name="Louis A."/>
            <person name="Montfort J."/>
            <person name="Bouchez O."/>
            <person name="Roques C."/>
            <person name="Iampietro C."/>
            <person name="Lluch J."/>
            <person name="Castinel A."/>
            <person name="Donnadieu C."/>
            <person name="Desvignes T."/>
            <person name="Floi Bucao C."/>
            <person name="Jouanno E."/>
            <person name="Wen M."/>
            <person name="Mejri S."/>
            <person name="Dirks R."/>
            <person name="Jansen H."/>
            <person name="Henkel C."/>
            <person name="Chen W.J."/>
            <person name="Zahm M."/>
            <person name="Cabau C."/>
            <person name="Klopp C."/>
            <person name="Thompson A.W."/>
            <person name="Robinson-Rechavi M."/>
            <person name="Braasch I."/>
            <person name="Lecointre G."/>
            <person name="Bobe J."/>
            <person name="Postlethwait J.H."/>
            <person name="Berthelot C."/>
            <person name="Roest Crollius H."/>
            <person name="Guiguen Y."/>
        </authorList>
    </citation>
    <scope>NUCLEOTIDE SEQUENCE</scope>
    <source>
        <strain evidence="2">NC1722</strain>
    </source>
</reference>
<protein>
    <submittedName>
        <fullName evidence="2">Uncharacterized protein</fullName>
    </submittedName>
</protein>
<feature type="compositionally biased region" description="Polar residues" evidence="1">
    <location>
        <begin position="84"/>
        <end position="100"/>
    </location>
</feature>
<evidence type="ECO:0000313" key="3">
    <source>
        <dbReference type="Proteomes" id="UP001221898"/>
    </source>
</evidence>